<reference evidence="1" key="1">
    <citation type="submission" date="2021-08" db="EMBL/GenBank/DDBJ databases">
        <title>The first chromosome-level gecko genome reveals the dynamic sex chromosomes of Neotropical dwarf geckos (Sphaerodactylidae: Sphaerodactylus).</title>
        <authorList>
            <person name="Pinto B.J."/>
            <person name="Keating S.E."/>
            <person name="Gamble T."/>
        </authorList>
    </citation>
    <scope>NUCLEOTIDE SEQUENCE</scope>
    <source>
        <strain evidence="1">TG3544</strain>
    </source>
</reference>
<gene>
    <name evidence="1" type="ORF">K3G42_031712</name>
</gene>
<proteinExistence type="predicted"/>
<accession>A0ACB8FL15</accession>
<organism evidence="1 2">
    <name type="scientific">Sphaerodactylus townsendi</name>
    <dbReference type="NCBI Taxonomy" id="933632"/>
    <lineage>
        <taxon>Eukaryota</taxon>
        <taxon>Metazoa</taxon>
        <taxon>Chordata</taxon>
        <taxon>Craniata</taxon>
        <taxon>Vertebrata</taxon>
        <taxon>Euteleostomi</taxon>
        <taxon>Lepidosauria</taxon>
        <taxon>Squamata</taxon>
        <taxon>Bifurcata</taxon>
        <taxon>Gekkota</taxon>
        <taxon>Sphaerodactylidae</taxon>
        <taxon>Sphaerodactylus</taxon>
    </lineage>
</organism>
<evidence type="ECO:0000313" key="2">
    <source>
        <dbReference type="Proteomes" id="UP000827872"/>
    </source>
</evidence>
<keyword evidence="2" id="KW-1185">Reference proteome</keyword>
<name>A0ACB8FL15_9SAUR</name>
<sequence>MGMGFLQRCVARTLWPGRPNLGSWQPLKAAHRLYGAGIPGLQERTLIAVKPDGVQRRLVGDVIKRFEKRGFKLVGLKLLQANEGILAEHYHELRRKPFYHELIKYMTSGPVVAMVWEGHNVVKTSRTMVGETNPTEAKPGTVRADFSVHVSRNVVHASDSVETAQREISLWFRSDELVEWECCDHKIMGFPVLKLPEKWWQGSEAGVPHLPDPSLQPVMAKQGFACEPPPDVDTDDCLQEYCHLFSADILKDKVAFITGGGSGIGFRIAEVLMRHGCQTIIASRNLQKLTEAAKKLSAATGQRCLPLSVDVRQPQTIVSAVDEALKEFLKIDILVNNAAGNFLCPASSLSFNAYKTVIDIDTLGTFNVSKVLFDKYLRDHGGVIVNITATLSYRGQALQVHAGTAKAAVDAMTKHLAVEWGPNGIRVNSLAPGPITGTEGFRRLGGRHAESSGMYQTIPLLRMGNKTEIAHSVLYLASPLASYVTGTTLVVDGGSWLTTPNDFPSLLGIASHSSKL</sequence>
<dbReference type="EMBL" id="CM037617">
    <property type="protein sequence ID" value="KAH8006002.1"/>
    <property type="molecule type" value="Genomic_DNA"/>
</dbReference>
<protein>
    <submittedName>
        <fullName evidence="1">Uncharacterized protein</fullName>
    </submittedName>
</protein>
<dbReference type="Proteomes" id="UP000827872">
    <property type="component" value="Linkage Group LG04"/>
</dbReference>
<comment type="caution">
    <text evidence="1">The sequence shown here is derived from an EMBL/GenBank/DDBJ whole genome shotgun (WGS) entry which is preliminary data.</text>
</comment>
<evidence type="ECO:0000313" key="1">
    <source>
        <dbReference type="EMBL" id="KAH8006002.1"/>
    </source>
</evidence>